<name>A0A9P4Y7R1_CRYP1</name>
<dbReference type="PANTHER" id="PTHR11362:SF148">
    <property type="entry name" value="CARBOXYPEPTIDASE Y INHIBITOR"/>
    <property type="match status" value="1"/>
</dbReference>
<evidence type="ECO:0000313" key="2">
    <source>
        <dbReference type="EMBL" id="KAF3767907.1"/>
    </source>
</evidence>
<reference evidence="2" key="1">
    <citation type="journal article" date="2020" name="Phytopathology">
        <title>Genome sequence of the chestnut blight fungus Cryphonectria parasitica EP155: A fundamental resource for an archetypical invasive plant pathogen.</title>
        <authorList>
            <person name="Crouch J.A."/>
            <person name="Dawe A."/>
            <person name="Aerts A."/>
            <person name="Barry K."/>
            <person name="Churchill A.C.L."/>
            <person name="Grimwood J."/>
            <person name="Hillman B."/>
            <person name="Milgroom M.G."/>
            <person name="Pangilinan J."/>
            <person name="Smith M."/>
            <person name="Salamov A."/>
            <person name="Schmutz J."/>
            <person name="Yadav J."/>
            <person name="Grigoriev I.V."/>
            <person name="Nuss D."/>
        </authorList>
    </citation>
    <scope>NUCLEOTIDE SEQUENCE</scope>
    <source>
        <strain evidence="2">EP155</strain>
    </source>
</reference>
<dbReference type="InterPro" id="IPR008914">
    <property type="entry name" value="PEBP"/>
</dbReference>
<dbReference type="EMBL" id="MU032346">
    <property type="protein sequence ID" value="KAF3767907.1"/>
    <property type="molecule type" value="Genomic_DNA"/>
</dbReference>
<dbReference type="GO" id="GO:0030162">
    <property type="term" value="P:regulation of proteolysis"/>
    <property type="evidence" value="ECO:0007669"/>
    <property type="project" value="TreeGrafter"/>
</dbReference>
<dbReference type="InterPro" id="IPR035810">
    <property type="entry name" value="PEBP_euk"/>
</dbReference>
<dbReference type="OrthoDB" id="2506647at2759"/>
<dbReference type="SUPFAM" id="SSF49777">
    <property type="entry name" value="PEBP-like"/>
    <property type="match status" value="1"/>
</dbReference>
<comment type="caution">
    <text evidence="2">The sequence shown here is derived from an EMBL/GenBank/DDBJ whole genome shotgun (WGS) entry which is preliminary data.</text>
</comment>
<evidence type="ECO:0000256" key="1">
    <source>
        <dbReference type="SAM" id="MobiDB-lite"/>
    </source>
</evidence>
<dbReference type="GO" id="GO:0030414">
    <property type="term" value="F:peptidase inhibitor activity"/>
    <property type="evidence" value="ECO:0007669"/>
    <property type="project" value="TreeGrafter"/>
</dbReference>
<sequence>LINQVIDDFLPSLLVEAEWPSKNTYSNLGNTLKPKNLQDQPSITLTSSPPSSSSSSESPTTCFSTNTTYVLALTDPDAPSRDNPKWSEFCHWIATGLTVSSSSSAAADADLMPYKPPGPPEKTGKHRYVFLVFVPANGTSEPLDLSKPGDRQHWGFEFEGGRVGVRRWAQENGLVPIAANFIYAQNKKQ</sequence>
<dbReference type="PANTHER" id="PTHR11362">
    <property type="entry name" value="PHOSPHATIDYLETHANOLAMINE-BINDING PROTEIN"/>
    <property type="match status" value="1"/>
</dbReference>
<feature type="region of interest" description="Disordered" evidence="1">
    <location>
        <begin position="25"/>
        <end position="62"/>
    </location>
</feature>
<organism evidence="2 3">
    <name type="scientific">Cryphonectria parasitica (strain ATCC 38755 / EP155)</name>
    <dbReference type="NCBI Taxonomy" id="660469"/>
    <lineage>
        <taxon>Eukaryota</taxon>
        <taxon>Fungi</taxon>
        <taxon>Dikarya</taxon>
        <taxon>Ascomycota</taxon>
        <taxon>Pezizomycotina</taxon>
        <taxon>Sordariomycetes</taxon>
        <taxon>Sordariomycetidae</taxon>
        <taxon>Diaporthales</taxon>
        <taxon>Cryphonectriaceae</taxon>
        <taxon>Cryphonectria-Endothia species complex</taxon>
        <taxon>Cryphonectria</taxon>
    </lineage>
</organism>
<dbReference type="Gene3D" id="3.90.280.10">
    <property type="entry name" value="PEBP-like"/>
    <property type="match status" value="1"/>
</dbReference>
<keyword evidence="3" id="KW-1185">Reference proteome</keyword>
<feature type="non-terminal residue" evidence="2">
    <location>
        <position position="1"/>
    </location>
</feature>
<accession>A0A9P4Y7R1</accession>
<dbReference type="GO" id="GO:0005543">
    <property type="term" value="F:phospholipid binding"/>
    <property type="evidence" value="ECO:0007669"/>
    <property type="project" value="TreeGrafter"/>
</dbReference>
<dbReference type="Proteomes" id="UP000803844">
    <property type="component" value="Unassembled WGS sequence"/>
</dbReference>
<evidence type="ECO:0000313" key="3">
    <source>
        <dbReference type="Proteomes" id="UP000803844"/>
    </source>
</evidence>
<dbReference type="InterPro" id="IPR036610">
    <property type="entry name" value="PEBP-like_sf"/>
</dbReference>
<feature type="compositionally biased region" description="Low complexity" evidence="1">
    <location>
        <begin position="41"/>
        <end position="62"/>
    </location>
</feature>
<dbReference type="CDD" id="cd00866">
    <property type="entry name" value="PEBP_euk"/>
    <property type="match status" value="1"/>
</dbReference>
<proteinExistence type="predicted"/>
<gene>
    <name evidence="2" type="ORF">M406DRAFT_252981</name>
</gene>
<dbReference type="Pfam" id="PF01161">
    <property type="entry name" value="PBP"/>
    <property type="match status" value="1"/>
</dbReference>
<dbReference type="RefSeq" id="XP_040778868.1">
    <property type="nucleotide sequence ID" value="XM_040916873.1"/>
</dbReference>
<protein>
    <submittedName>
        <fullName evidence="2">PEBP-like protein</fullName>
    </submittedName>
</protein>
<dbReference type="GO" id="GO:0046578">
    <property type="term" value="P:regulation of Ras protein signal transduction"/>
    <property type="evidence" value="ECO:0007669"/>
    <property type="project" value="TreeGrafter"/>
</dbReference>
<dbReference type="GeneID" id="63834002"/>
<dbReference type="AlphaFoldDB" id="A0A9P4Y7R1"/>